<comment type="caution">
    <text evidence="2">The sequence shown here is derived from an EMBL/GenBank/DDBJ whole genome shotgun (WGS) entry which is preliminary data.</text>
</comment>
<sequence>MPGYEETAYLRKLHLKNIRLFKDLQLDFVHEGAPRMRTLIIGQNGTGKTTLLRTIALAYADVREARLLVDLHNGHFTGSGGLGQITAETFRGTSITFNLEREKNHDLIRAGYGMSFDRERPGEFVVGYGVSRSSSEKSSRTSSQYEVSGATRTLFEAGSGLADPELTLRRIQDFYGKQKYTSFMTGIQKALGLPRGAKLVINKGGGVFIEQPRGEKIPLEGWADGYRLTFQWVIDVYAWALNHEKFDHSQEISGLLLIDEIEQHLHPRLQYSLMQNLSVLFPKMQIIATTHSPIVTLGVDPSEVVVLKHISPSEVTVAEAPDYRLSTLEDLVESEQMFDTEIYSSHLKAISDEYDDLVSKSEKQRTPQDLHRMNLLATQMQSEDPDDLILKELRKLEQTLRQERKND</sequence>
<dbReference type="EMBL" id="BJXB01000001">
    <property type="protein sequence ID" value="GEM44709.1"/>
    <property type="molecule type" value="Genomic_DNA"/>
</dbReference>
<dbReference type="Pfam" id="PF13175">
    <property type="entry name" value="AAA_15"/>
    <property type="match status" value="1"/>
</dbReference>
<keyword evidence="3" id="KW-1185">Reference proteome</keyword>
<accession>A0A511MVU8</accession>
<evidence type="ECO:0000313" key="3">
    <source>
        <dbReference type="Proteomes" id="UP000321306"/>
    </source>
</evidence>
<dbReference type="GO" id="GO:0016887">
    <property type="term" value="F:ATP hydrolysis activity"/>
    <property type="evidence" value="ECO:0007669"/>
    <property type="project" value="InterPro"/>
</dbReference>
<gene>
    <name evidence="2" type="ORF">DC3_03440</name>
</gene>
<dbReference type="InterPro" id="IPR027417">
    <property type="entry name" value="P-loop_NTPase"/>
</dbReference>
<dbReference type="Pfam" id="PF13476">
    <property type="entry name" value="AAA_23"/>
    <property type="match status" value="1"/>
</dbReference>
<dbReference type="SUPFAM" id="SSF52540">
    <property type="entry name" value="P-loop containing nucleoside triphosphate hydrolases"/>
    <property type="match status" value="1"/>
</dbReference>
<dbReference type="InterPro" id="IPR003593">
    <property type="entry name" value="AAA+_ATPase"/>
</dbReference>
<dbReference type="SMART" id="SM00382">
    <property type="entry name" value="AAA"/>
    <property type="match status" value="1"/>
</dbReference>
<dbReference type="RefSeq" id="WP_146881843.1">
    <property type="nucleotide sequence ID" value="NZ_BJXB01000001.1"/>
</dbReference>
<evidence type="ECO:0000313" key="2">
    <source>
        <dbReference type="EMBL" id="GEM44709.1"/>
    </source>
</evidence>
<feature type="domain" description="AAA+ ATPase" evidence="1">
    <location>
        <begin position="34"/>
        <end position="309"/>
    </location>
</feature>
<name>A0A511MVU8_DEIC1</name>
<dbReference type="Proteomes" id="UP000321306">
    <property type="component" value="Unassembled WGS sequence"/>
</dbReference>
<organism evidence="2 3">
    <name type="scientific">Deinococcus cellulosilyticus (strain DSM 18568 / NBRC 106333 / KACC 11606 / 5516J-15)</name>
    <dbReference type="NCBI Taxonomy" id="1223518"/>
    <lineage>
        <taxon>Bacteria</taxon>
        <taxon>Thermotogati</taxon>
        <taxon>Deinococcota</taxon>
        <taxon>Deinococci</taxon>
        <taxon>Deinococcales</taxon>
        <taxon>Deinococcaceae</taxon>
        <taxon>Deinococcus</taxon>
    </lineage>
</organism>
<dbReference type="InterPro" id="IPR038729">
    <property type="entry name" value="Rad50/SbcC_AAA"/>
</dbReference>
<dbReference type="OrthoDB" id="9805802at2"/>
<dbReference type="Gene3D" id="3.40.50.300">
    <property type="entry name" value="P-loop containing nucleotide triphosphate hydrolases"/>
    <property type="match status" value="2"/>
</dbReference>
<reference evidence="2 3" key="1">
    <citation type="submission" date="2019-07" db="EMBL/GenBank/DDBJ databases">
        <title>Whole genome shotgun sequence of Deinococcus cellulosilyticus NBRC 106333.</title>
        <authorList>
            <person name="Hosoyama A."/>
            <person name="Uohara A."/>
            <person name="Ohji S."/>
            <person name="Ichikawa N."/>
        </authorList>
    </citation>
    <scope>NUCLEOTIDE SEQUENCE [LARGE SCALE GENOMIC DNA]</scope>
    <source>
        <strain evidence="2 3">NBRC 106333</strain>
    </source>
</reference>
<protein>
    <recommendedName>
        <fullName evidence="1">AAA+ ATPase domain-containing protein</fullName>
    </recommendedName>
</protein>
<evidence type="ECO:0000259" key="1">
    <source>
        <dbReference type="SMART" id="SM00382"/>
    </source>
</evidence>
<dbReference type="GO" id="GO:0006302">
    <property type="term" value="P:double-strand break repair"/>
    <property type="evidence" value="ECO:0007669"/>
    <property type="project" value="InterPro"/>
</dbReference>
<dbReference type="PANTHER" id="PTHR43581">
    <property type="entry name" value="ATP/GTP PHOSPHATASE"/>
    <property type="match status" value="1"/>
</dbReference>
<dbReference type="InterPro" id="IPR041685">
    <property type="entry name" value="AAA_GajA/Old/RecF-like"/>
</dbReference>
<dbReference type="PANTHER" id="PTHR43581:SF4">
    <property type="entry name" value="ATP_GTP PHOSPHATASE"/>
    <property type="match status" value="1"/>
</dbReference>
<dbReference type="InterPro" id="IPR051396">
    <property type="entry name" value="Bact_Antivir_Def_Nuclease"/>
</dbReference>
<proteinExistence type="predicted"/>
<dbReference type="AlphaFoldDB" id="A0A511MVU8"/>